<feature type="domain" description="HTH cro/C1-type" evidence="1">
    <location>
        <begin position="23"/>
        <end position="73"/>
    </location>
</feature>
<proteinExistence type="predicted"/>
<keyword evidence="3" id="KW-1185">Reference proteome</keyword>
<dbReference type="SUPFAM" id="SSF47413">
    <property type="entry name" value="lambda repressor-like DNA-binding domains"/>
    <property type="match status" value="1"/>
</dbReference>
<dbReference type="InterPro" id="IPR010982">
    <property type="entry name" value="Lambda_DNA-bd_dom_sf"/>
</dbReference>
<organism evidence="2 3">
    <name type="scientific">Streptomyces polychromogenes</name>
    <dbReference type="NCBI Taxonomy" id="67342"/>
    <lineage>
        <taxon>Bacteria</taxon>
        <taxon>Bacillati</taxon>
        <taxon>Actinomycetota</taxon>
        <taxon>Actinomycetes</taxon>
        <taxon>Kitasatosporales</taxon>
        <taxon>Streptomycetaceae</taxon>
        <taxon>Streptomyces</taxon>
    </lineage>
</organism>
<name>A0ABN0VLK7_9ACTN</name>
<dbReference type="InterPro" id="IPR001387">
    <property type="entry name" value="Cro/C1-type_HTH"/>
</dbReference>
<protein>
    <submittedName>
        <fullName evidence="2">Helix-turn-helix transcriptional regulator</fullName>
    </submittedName>
</protein>
<dbReference type="PROSITE" id="PS50943">
    <property type="entry name" value="HTH_CROC1"/>
    <property type="match status" value="1"/>
</dbReference>
<accession>A0ABN0VLK7</accession>
<dbReference type="Pfam" id="PF19054">
    <property type="entry name" value="DUF5753"/>
    <property type="match status" value="1"/>
</dbReference>
<dbReference type="Pfam" id="PF13560">
    <property type="entry name" value="HTH_31"/>
    <property type="match status" value="1"/>
</dbReference>
<dbReference type="SMART" id="SM00530">
    <property type="entry name" value="HTH_XRE"/>
    <property type="match status" value="1"/>
</dbReference>
<gene>
    <name evidence="2" type="ORF">GCM10010302_56230</name>
</gene>
<dbReference type="InterPro" id="IPR043917">
    <property type="entry name" value="DUF5753"/>
</dbReference>
<evidence type="ECO:0000259" key="1">
    <source>
        <dbReference type="PROSITE" id="PS50943"/>
    </source>
</evidence>
<dbReference type="EMBL" id="BAAABV010000023">
    <property type="protein sequence ID" value="GAA0310252.1"/>
    <property type="molecule type" value="Genomic_DNA"/>
</dbReference>
<reference evidence="2 3" key="1">
    <citation type="journal article" date="2019" name="Int. J. Syst. Evol. Microbiol.">
        <title>The Global Catalogue of Microorganisms (GCM) 10K type strain sequencing project: providing services to taxonomists for standard genome sequencing and annotation.</title>
        <authorList>
            <consortium name="The Broad Institute Genomics Platform"/>
            <consortium name="The Broad Institute Genome Sequencing Center for Infectious Disease"/>
            <person name="Wu L."/>
            <person name="Ma J."/>
        </authorList>
    </citation>
    <scope>NUCLEOTIDE SEQUENCE [LARGE SCALE GENOMIC DNA]</scope>
    <source>
        <strain evidence="2 3">JCM 4505</strain>
    </source>
</reference>
<evidence type="ECO:0000313" key="2">
    <source>
        <dbReference type="EMBL" id="GAA0310252.1"/>
    </source>
</evidence>
<sequence>MSGMPQSNRPQRNASWKVVGVLLAHQRKRALLTQARLAELAHCDVESIASVEQGRRPLSAKLADIFDNHLDSKGVLRDAADAIPRRERYPAFLREYIEHEEEALSLLSYQNTSVPGMLQTPEYAAAVFASFYPPFPADQIAQQTEDRIARQVLLQRKPNPPVMHFIIEQYVLERAIGGQGVLNGQLRHLRAMAELPFVGLQIMPSGLETHAGLDGPMILLETPDHDQLAYVEGQRVSFLLDDPDEVHPLHLLYGMLRSQALSVEDSKSLLDDLLGES</sequence>
<dbReference type="Proteomes" id="UP001501867">
    <property type="component" value="Unassembled WGS sequence"/>
</dbReference>
<comment type="caution">
    <text evidence="2">The sequence shown here is derived from an EMBL/GenBank/DDBJ whole genome shotgun (WGS) entry which is preliminary data.</text>
</comment>
<dbReference type="CDD" id="cd00093">
    <property type="entry name" value="HTH_XRE"/>
    <property type="match status" value="1"/>
</dbReference>
<dbReference type="Gene3D" id="1.10.260.40">
    <property type="entry name" value="lambda repressor-like DNA-binding domains"/>
    <property type="match status" value="1"/>
</dbReference>
<evidence type="ECO:0000313" key="3">
    <source>
        <dbReference type="Proteomes" id="UP001501867"/>
    </source>
</evidence>